<dbReference type="InterPro" id="IPR011650">
    <property type="entry name" value="Peptidase_M20_dimer"/>
</dbReference>
<proteinExistence type="predicted"/>
<comment type="caution">
    <text evidence="5">The sequence shown here is derived from an EMBL/GenBank/DDBJ whole genome shotgun (WGS) entry which is preliminary data.</text>
</comment>
<dbReference type="InterPro" id="IPR002933">
    <property type="entry name" value="Peptidase_M20"/>
</dbReference>
<dbReference type="Pfam" id="PF07687">
    <property type="entry name" value="M20_dimer"/>
    <property type="match status" value="1"/>
</dbReference>
<dbReference type="GeneID" id="40322639"/>
<keyword evidence="1" id="KW-0645">Protease</keyword>
<feature type="domain" description="Peptidase M20 dimerisation" evidence="4">
    <location>
        <begin position="207"/>
        <end position="362"/>
    </location>
</feature>
<organism evidence="5 6">
    <name type="scientific">Trypanosoma conorhini</name>
    <dbReference type="NCBI Taxonomy" id="83891"/>
    <lineage>
        <taxon>Eukaryota</taxon>
        <taxon>Discoba</taxon>
        <taxon>Euglenozoa</taxon>
        <taxon>Kinetoplastea</taxon>
        <taxon>Metakinetoplastina</taxon>
        <taxon>Trypanosomatida</taxon>
        <taxon>Trypanosomatidae</taxon>
        <taxon>Trypanosoma</taxon>
    </lineage>
</organism>
<dbReference type="GO" id="GO:0008233">
    <property type="term" value="F:peptidase activity"/>
    <property type="evidence" value="ECO:0007669"/>
    <property type="project" value="UniProtKB-KW"/>
</dbReference>
<dbReference type="Gene3D" id="3.30.70.360">
    <property type="match status" value="1"/>
</dbReference>
<keyword evidence="6" id="KW-1185">Reference proteome</keyword>
<dbReference type="RefSeq" id="XP_029224028.1">
    <property type="nucleotide sequence ID" value="XM_029375855.1"/>
</dbReference>
<evidence type="ECO:0000256" key="3">
    <source>
        <dbReference type="ARBA" id="ARBA00022801"/>
    </source>
</evidence>
<dbReference type="PANTHER" id="PTHR43270:SF4">
    <property type="entry name" value="CARNOSINE DIPEPTIDASE 2, ISOFORM A"/>
    <property type="match status" value="1"/>
</dbReference>
<reference evidence="5 6" key="1">
    <citation type="journal article" date="2018" name="BMC Genomics">
        <title>Genomic comparison of Trypanosoma conorhini and Trypanosoma rangeli to Trypanosoma cruzi strains of high and low virulence.</title>
        <authorList>
            <person name="Bradwell K.R."/>
            <person name="Koparde V.N."/>
            <person name="Matveyev A.V."/>
            <person name="Serrano M.G."/>
            <person name="Alves J.M."/>
            <person name="Parikh H."/>
            <person name="Huang B."/>
            <person name="Lee V."/>
            <person name="Espinosa-Alvarez O."/>
            <person name="Ortiz P.A."/>
            <person name="Costa-Martins A.G."/>
            <person name="Teixeira M.M."/>
            <person name="Buck G.A."/>
        </authorList>
    </citation>
    <scope>NUCLEOTIDE SEQUENCE [LARGE SCALE GENOMIC DNA]</scope>
    <source>
        <strain evidence="5 6">025E</strain>
    </source>
</reference>
<evidence type="ECO:0000259" key="4">
    <source>
        <dbReference type="Pfam" id="PF07687"/>
    </source>
</evidence>
<gene>
    <name evidence="5" type="ORF">Tco025E_09028</name>
</gene>
<dbReference type="Proteomes" id="UP000284403">
    <property type="component" value="Unassembled WGS sequence"/>
</dbReference>
<dbReference type="Pfam" id="PF01546">
    <property type="entry name" value="Peptidase_M20"/>
    <property type="match status" value="1"/>
</dbReference>
<dbReference type="SUPFAM" id="SSF53187">
    <property type="entry name" value="Zn-dependent exopeptidases"/>
    <property type="match status" value="1"/>
</dbReference>
<dbReference type="EMBL" id="MKKU01000961">
    <property type="protein sequence ID" value="RNE99381.1"/>
    <property type="molecule type" value="Genomic_DNA"/>
</dbReference>
<dbReference type="AlphaFoldDB" id="A0A422N1P3"/>
<dbReference type="GO" id="GO:0006508">
    <property type="term" value="P:proteolysis"/>
    <property type="evidence" value="ECO:0007669"/>
    <property type="project" value="UniProtKB-KW"/>
</dbReference>
<dbReference type="InterPro" id="IPR051458">
    <property type="entry name" value="Cyt/Met_Dipeptidase"/>
</dbReference>
<evidence type="ECO:0000256" key="1">
    <source>
        <dbReference type="ARBA" id="ARBA00022670"/>
    </source>
</evidence>
<evidence type="ECO:0000256" key="2">
    <source>
        <dbReference type="ARBA" id="ARBA00022723"/>
    </source>
</evidence>
<protein>
    <submittedName>
        <fullName evidence="5">Succinyl-diaminopimelate desuccinylase-like protein</fullName>
    </submittedName>
</protein>
<keyword evidence="3" id="KW-0378">Hydrolase</keyword>
<name>A0A422N1P3_9TRYP</name>
<accession>A0A422N1P3</accession>
<dbReference type="GO" id="GO:0046872">
    <property type="term" value="F:metal ion binding"/>
    <property type="evidence" value="ECO:0007669"/>
    <property type="project" value="UniProtKB-KW"/>
</dbReference>
<keyword evidence="2" id="KW-0479">Metal-binding</keyword>
<dbReference type="PANTHER" id="PTHR43270">
    <property type="entry name" value="BETA-ALA-HIS DIPEPTIDASE"/>
    <property type="match status" value="1"/>
</dbReference>
<dbReference type="OrthoDB" id="7832001at2759"/>
<evidence type="ECO:0000313" key="6">
    <source>
        <dbReference type="Proteomes" id="UP000284403"/>
    </source>
</evidence>
<dbReference type="Gene3D" id="3.40.630.10">
    <property type="entry name" value="Zn peptidases"/>
    <property type="match status" value="1"/>
</dbReference>
<sequence>MSVDWEAVKRSISEEWDKTVLPALSAYIAVPNQTPLFDPEWATNGLIMKAMNVMLEWVKGQGIKGLKYEVLEEEGRTPFLILEVDGTKPTAKTALLYGHMDKQPPLLPWSEGLHPYKPVYRDGKLYGRGAADDGYAVFSAVSALAAVQKHGLPHGRVVVIIEAAEESGSPDLPHYMGRLSDRIGDVDLIVCLDSGVMTYDKVWLTTALRGVIDGNLTVETLSEGMHSGVSGGVVPDTFRIARHLLDRIEDPTTGEIKLPEAHCVIPEPVVKSVDVMKEVNFKEQFALLPGVSSEPGDNAELALRNFWKPCLTVTGANLPEPAVAGNVIRAKTVLRLSVRVPPLADAEAACNALKKILEANPPYGAKVVYEAEDAGHGCATPELKPWLAKSLTEGSMSAFGKTFATQGMGGSIPFIAALIKRYPEAQFVVTGVLGPKSNAHGPNEFLHVPYTKGLTFCVARMLADHFHATPKL</sequence>
<evidence type="ECO:0000313" key="5">
    <source>
        <dbReference type="EMBL" id="RNE99381.1"/>
    </source>
</evidence>
<dbReference type="CDD" id="cd05682">
    <property type="entry name" value="M20_dipept_dapE"/>
    <property type="match status" value="1"/>
</dbReference>